<sequence length="623" mass="67715">MASTSSVQPQSVAASSSSLATPQAAPAAPQAPQGYDLSNDSMSSLNAMDAVASEEVRAAVSRHSAEAFYASHVGRLASRQEQRPSLGPIIRAPQRREGLENAASRAEQDTRTHKGDEILKLYREPPPWSIMQMPPPSSRKGPSNSTLARDEFVAVKRSDEQARRNVEGMKEMLLKRSRTASWEADGFHTKPSPARGPRNPFASQSFASSTAERNDSVRVAVEKLALPPPGELKNLRPISSIPPPALPAEIKKKLLTPAKTKSSIRGGGVKMAKPDQCLKRRSSLPNASIGTMPSSSGKINAADGFKPAEPASVRKKSSDVMRKKSRKAPAAPTLKKKVPPPKGSSKDAGEDFFYIQDMRNESSAAKGVSFGVADGVGGWVESGVDPSLFSQALMFHAHRYCKNAWPGEPEVDPTQEYEDREEVEGWELSPQECMQLAYDSVLRERAVLAGSSTACMLNLNASNGQLRAANLGDSGFMIIRASSVLHRQRAQTHFFNCPRQLSKLPEHTAEYSEMVMDLPSDADLYETNLRDGDIVVAYTDGLLDNVFNNEILSICSLVARAGGPEDDQVQTMADRTVEYARACMFKTTRMSPFEKAAAREGYAFRGGKMDDVTVVMALVRESL</sequence>
<organism evidence="4 5">
    <name type="scientific">Hericium alpestre</name>
    <dbReference type="NCBI Taxonomy" id="135208"/>
    <lineage>
        <taxon>Eukaryota</taxon>
        <taxon>Fungi</taxon>
        <taxon>Dikarya</taxon>
        <taxon>Basidiomycota</taxon>
        <taxon>Agaricomycotina</taxon>
        <taxon>Agaricomycetes</taxon>
        <taxon>Russulales</taxon>
        <taxon>Hericiaceae</taxon>
        <taxon>Hericium</taxon>
    </lineage>
</organism>
<keyword evidence="1" id="KW-0378">Hydrolase</keyword>
<feature type="domain" description="PPM-type phosphatase" evidence="3">
    <location>
        <begin position="335"/>
        <end position="619"/>
    </location>
</feature>
<comment type="caution">
    <text evidence="4">The sequence shown here is derived from an EMBL/GenBank/DDBJ whole genome shotgun (WGS) entry which is preliminary data.</text>
</comment>
<dbReference type="SUPFAM" id="SSF81606">
    <property type="entry name" value="PP2C-like"/>
    <property type="match status" value="1"/>
</dbReference>
<dbReference type="STRING" id="135208.A0A4Z0A5U3"/>
<dbReference type="SMART" id="SM00331">
    <property type="entry name" value="PP2C_SIG"/>
    <property type="match status" value="1"/>
</dbReference>
<evidence type="ECO:0000313" key="5">
    <source>
        <dbReference type="Proteomes" id="UP000298061"/>
    </source>
</evidence>
<feature type="compositionally biased region" description="Basic and acidic residues" evidence="2">
    <location>
        <begin position="106"/>
        <end position="123"/>
    </location>
</feature>
<feature type="region of interest" description="Disordered" evidence="2">
    <location>
        <begin position="1"/>
        <end position="41"/>
    </location>
</feature>
<dbReference type="GO" id="GO:0004722">
    <property type="term" value="F:protein serine/threonine phosphatase activity"/>
    <property type="evidence" value="ECO:0007669"/>
    <property type="project" value="UniProtKB-EC"/>
</dbReference>
<feature type="compositionally biased region" description="Polar residues" evidence="2">
    <location>
        <begin position="283"/>
        <end position="298"/>
    </location>
</feature>
<comment type="cofactor">
    <cofactor evidence="1">
        <name>Mn(2+)</name>
        <dbReference type="ChEBI" id="CHEBI:29035"/>
    </cofactor>
</comment>
<keyword evidence="5" id="KW-1185">Reference proteome</keyword>
<feature type="region of interest" description="Disordered" evidence="2">
    <location>
        <begin position="73"/>
        <end position="214"/>
    </location>
</feature>
<dbReference type="OrthoDB" id="60843at2759"/>
<evidence type="ECO:0000313" key="4">
    <source>
        <dbReference type="EMBL" id="TFY82095.1"/>
    </source>
</evidence>
<dbReference type="Gene3D" id="3.60.40.10">
    <property type="entry name" value="PPM-type phosphatase domain"/>
    <property type="match status" value="1"/>
</dbReference>
<proteinExistence type="inferred from homology"/>
<protein>
    <recommendedName>
        <fullName evidence="1">Protein phosphatase</fullName>
        <ecNumber evidence="1">3.1.3.16</ecNumber>
    </recommendedName>
</protein>
<evidence type="ECO:0000256" key="2">
    <source>
        <dbReference type="SAM" id="MobiDB-lite"/>
    </source>
</evidence>
<feature type="compositionally biased region" description="Basic and acidic residues" evidence="2">
    <location>
        <begin position="148"/>
        <end position="174"/>
    </location>
</feature>
<dbReference type="SMART" id="SM00332">
    <property type="entry name" value="PP2Cc"/>
    <property type="match status" value="1"/>
</dbReference>
<feature type="region of interest" description="Disordered" evidence="2">
    <location>
        <begin position="257"/>
        <end position="349"/>
    </location>
</feature>
<keyword evidence="1" id="KW-0479">Metal-binding</keyword>
<evidence type="ECO:0000259" key="3">
    <source>
        <dbReference type="PROSITE" id="PS51746"/>
    </source>
</evidence>
<dbReference type="EC" id="3.1.3.16" evidence="1"/>
<comment type="catalytic activity">
    <reaction evidence="1">
        <text>O-phospho-L-threonyl-[protein] + H2O = L-threonyl-[protein] + phosphate</text>
        <dbReference type="Rhea" id="RHEA:47004"/>
        <dbReference type="Rhea" id="RHEA-COMP:11060"/>
        <dbReference type="Rhea" id="RHEA-COMP:11605"/>
        <dbReference type="ChEBI" id="CHEBI:15377"/>
        <dbReference type="ChEBI" id="CHEBI:30013"/>
        <dbReference type="ChEBI" id="CHEBI:43474"/>
        <dbReference type="ChEBI" id="CHEBI:61977"/>
        <dbReference type="EC" id="3.1.3.16"/>
    </reaction>
</comment>
<keyword evidence="1" id="KW-0464">Manganese</keyword>
<comment type="cofactor">
    <cofactor evidence="1">
        <name>Mg(2+)</name>
        <dbReference type="ChEBI" id="CHEBI:18420"/>
    </cofactor>
</comment>
<dbReference type="Proteomes" id="UP000298061">
    <property type="component" value="Unassembled WGS sequence"/>
</dbReference>
<dbReference type="GO" id="GO:0046872">
    <property type="term" value="F:metal ion binding"/>
    <property type="evidence" value="ECO:0007669"/>
    <property type="project" value="UniProtKB-UniRule"/>
</dbReference>
<dbReference type="PANTHER" id="PTHR12320">
    <property type="entry name" value="PROTEIN PHOSPHATASE 2C"/>
    <property type="match status" value="1"/>
</dbReference>
<keyword evidence="1" id="KW-0460">Magnesium</keyword>
<comment type="catalytic activity">
    <reaction evidence="1">
        <text>O-phospho-L-seryl-[protein] + H2O = L-seryl-[protein] + phosphate</text>
        <dbReference type="Rhea" id="RHEA:20629"/>
        <dbReference type="Rhea" id="RHEA-COMP:9863"/>
        <dbReference type="Rhea" id="RHEA-COMP:11604"/>
        <dbReference type="ChEBI" id="CHEBI:15377"/>
        <dbReference type="ChEBI" id="CHEBI:29999"/>
        <dbReference type="ChEBI" id="CHEBI:43474"/>
        <dbReference type="ChEBI" id="CHEBI:83421"/>
        <dbReference type="EC" id="3.1.3.16"/>
    </reaction>
</comment>
<gene>
    <name evidence="4" type="ORF">EWM64_g1916</name>
</gene>
<reference evidence="4 5" key="1">
    <citation type="submission" date="2019-02" db="EMBL/GenBank/DDBJ databases">
        <title>Genome sequencing of the rare red list fungi Hericium alpestre (H. flagellum).</title>
        <authorList>
            <person name="Buettner E."/>
            <person name="Kellner H."/>
        </authorList>
    </citation>
    <scope>NUCLEOTIDE SEQUENCE [LARGE SCALE GENOMIC DNA]</scope>
    <source>
        <strain evidence="4 5">DSM 108284</strain>
    </source>
</reference>
<dbReference type="InterPro" id="IPR001932">
    <property type="entry name" value="PPM-type_phosphatase-like_dom"/>
</dbReference>
<feature type="compositionally biased region" description="Low complexity" evidence="2">
    <location>
        <begin position="1"/>
        <end position="33"/>
    </location>
</feature>
<dbReference type="PROSITE" id="PS51746">
    <property type="entry name" value="PPM_2"/>
    <property type="match status" value="1"/>
</dbReference>
<dbReference type="PANTHER" id="PTHR12320:SF1">
    <property type="entry name" value="PROTEIN PHOSPHATASE PTC7 HOMOLOG"/>
    <property type="match status" value="1"/>
</dbReference>
<name>A0A4Z0A5U3_9AGAM</name>
<keyword evidence="1" id="KW-0904">Protein phosphatase</keyword>
<dbReference type="AlphaFoldDB" id="A0A4Z0A5U3"/>
<comment type="similarity">
    <text evidence="1">Belongs to the PP2C family.</text>
</comment>
<evidence type="ECO:0000256" key="1">
    <source>
        <dbReference type="RuleBase" id="RU366020"/>
    </source>
</evidence>
<feature type="compositionally biased region" description="Polar residues" evidence="2">
    <location>
        <begin position="201"/>
        <end position="211"/>
    </location>
</feature>
<dbReference type="InterPro" id="IPR036457">
    <property type="entry name" value="PPM-type-like_dom_sf"/>
</dbReference>
<accession>A0A4Z0A5U3</accession>
<feature type="compositionally biased region" description="Pro residues" evidence="2">
    <location>
        <begin position="124"/>
        <end position="137"/>
    </location>
</feature>
<dbReference type="InterPro" id="IPR039123">
    <property type="entry name" value="PPTC7"/>
</dbReference>
<dbReference type="EMBL" id="SFCI01000143">
    <property type="protein sequence ID" value="TFY82095.1"/>
    <property type="molecule type" value="Genomic_DNA"/>
</dbReference>